<proteinExistence type="predicted"/>
<evidence type="ECO:0000259" key="2">
    <source>
        <dbReference type="Pfam" id="PF12697"/>
    </source>
</evidence>
<dbReference type="InterPro" id="IPR000073">
    <property type="entry name" value="AB_hydrolase_1"/>
</dbReference>
<dbReference type="GO" id="GO:0016020">
    <property type="term" value="C:membrane"/>
    <property type="evidence" value="ECO:0007669"/>
    <property type="project" value="TreeGrafter"/>
</dbReference>
<dbReference type="RefSeq" id="WP_102844927.1">
    <property type="nucleotide sequence ID" value="NZ_PDZR01000024.1"/>
</dbReference>
<organism evidence="3 4">
    <name type="scientific">Methylocella silvestris</name>
    <dbReference type="NCBI Taxonomy" id="199596"/>
    <lineage>
        <taxon>Bacteria</taxon>
        <taxon>Pseudomonadati</taxon>
        <taxon>Pseudomonadota</taxon>
        <taxon>Alphaproteobacteria</taxon>
        <taxon>Hyphomicrobiales</taxon>
        <taxon>Beijerinckiaceae</taxon>
        <taxon>Methylocella</taxon>
    </lineage>
</organism>
<feature type="region of interest" description="Disordered" evidence="1">
    <location>
        <begin position="296"/>
        <end position="384"/>
    </location>
</feature>
<name>A0A2J7TDG1_METSI</name>
<feature type="domain" description="AB hydrolase-1" evidence="2">
    <location>
        <begin position="41"/>
        <end position="281"/>
    </location>
</feature>
<evidence type="ECO:0000256" key="1">
    <source>
        <dbReference type="SAM" id="MobiDB-lite"/>
    </source>
</evidence>
<dbReference type="GO" id="GO:0016787">
    <property type="term" value="F:hydrolase activity"/>
    <property type="evidence" value="ECO:0007669"/>
    <property type="project" value="UniProtKB-KW"/>
</dbReference>
<dbReference type="InterPro" id="IPR050266">
    <property type="entry name" value="AB_hydrolase_sf"/>
</dbReference>
<accession>A0A2J7TDG1</accession>
<dbReference type="Gene3D" id="3.40.50.1820">
    <property type="entry name" value="alpha/beta hydrolase"/>
    <property type="match status" value="1"/>
</dbReference>
<evidence type="ECO:0000313" key="4">
    <source>
        <dbReference type="Proteomes" id="UP000236286"/>
    </source>
</evidence>
<dbReference type="PANTHER" id="PTHR43798:SF33">
    <property type="entry name" value="HYDROLASE, PUTATIVE (AFU_ORTHOLOGUE AFUA_2G14860)-RELATED"/>
    <property type="match status" value="1"/>
</dbReference>
<evidence type="ECO:0000313" key="3">
    <source>
        <dbReference type="EMBL" id="PNG24802.1"/>
    </source>
</evidence>
<dbReference type="Proteomes" id="UP000236286">
    <property type="component" value="Unassembled WGS sequence"/>
</dbReference>
<dbReference type="OrthoDB" id="9799612at2"/>
<protein>
    <submittedName>
        <fullName evidence="3">Alpha/beta hydrolase</fullName>
    </submittedName>
</protein>
<keyword evidence="3" id="KW-0378">Hydrolase</keyword>
<dbReference type="InterPro" id="IPR029058">
    <property type="entry name" value="AB_hydrolase_fold"/>
</dbReference>
<dbReference type="InterPro" id="IPR017497">
    <property type="entry name" value="BchO"/>
</dbReference>
<dbReference type="Pfam" id="PF12697">
    <property type="entry name" value="Abhydrolase_6"/>
    <property type="match status" value="1"/>
</dbReference>
<dbReference type="SUPFAM" id="SSF53474">
    <property type="entry name" value="alpha/beta-Hydrolases"/>
    <property type="match status" value="1"/>
</dbReference>
<gene>
    <name evidence="3" type="ORF">CR492_17025</name>
</gene>
<sequence length="384" mass="41488">MSDRLDWDKDGADWPNRATSRFVTAGELRWHVQIMGDGPVLLLLHGAGSSTHSWRDLAPLLARRFTIVAPDLPGHGFTQAPRARDMSTDGMAKAVSSLVAALDMNPAYAAGHSAGAAILCRMRVERAIEPRLLFSLNGALLPFDGFAGRVFSPLAKMMFKNTLIPAPRLFAWLASERSSVERTLRNVGAHLDRRGVEFYARLFRNPGHVGATLGMMAHWDLKSLRRDLPRLDSHLVLVATEDDRAIPVRDAHAAAGLVPGSRKIILRRGGHLLHEERPEEAFDLIVAAIEQDEAGSASPAPSVFPPAPPARHVGGVGKAARGQKKPHPAPPQAGQGGAQGEDQAKAGQEVQQEAPAAGPPVQKKKHRLARHQDQDQIGDAPARK</sequence>
<dbReference type="PANTHER" id="PTHR43798">
    <property type="entry name" value="MONOACYLGLYCEROL LIPASE"/>
    <property type="match status" value="1"/>
</dbReference>
<dbReference type="NCBIfam" id="TIGR03056">
    <property type="entry name" value="bchO_mg_che_rel"/>
    <property type="match status" value="1"/>
</dbReference>
<reference evidence="3 4" key="1">
    <citation type="submission" date="2017-10" db="EMBL/GenBank/DDBJ databases">
        <title>Genome announcement of Methylocella silvestris TVC from permafrost.</title>
        <authorList>
            <person name="Wang J."/>
            <person name="Geng K."/>
            <person name="Ul-Haque F."/>
            <person name="Crombie A.T."/>
            <person name="Street L.E."/>
            <person name="Wookey P.A."/>
            <person name="Murrell J.C."/>
            <person name="Pratscher J."/>
        </authorList>
    </citation>
    <scope>NUCLEOTIDE SEQUENCE [LARGE SCALE GENOMIC DNA]</scope>
    <source>
        <strain evidence="3 4">TVC</strain>
    </source>
</reference>
<comment type="caution">
    <text evidence="3">The sequence shown here is derived from an EMBL/GenBank/DDBJ whole genome shotgun (WGS) entry which is preliminary data.</text>
</comment>
<dbReference type="AlphaFoldDB" id="A0A2J7TDG1"/>
<dbReference type="EMBL" id="PDZR01000024">
    <property type="protein sequence ID" value="PNG24802.1"/>
    <property type="molecule type" value="Genomic_DNA"/>
</dbReference>